<dbReference type="EMBL" id="JAERTY010000012">
    <property type="protein sequence ID" value="MBL1410970.1"/>
    <property type="molecule type" value="Genomic_DNA"/>
</dbReference>
<evidence type="ECO:0008006" key="3">
    <source>
        <dbReference type="Google" id="ProtNLM"/>
    </source>
</evidence>
<protein>
    <recommendedName>
        <fullName evidence="3">DUF4287 domain-containing protein</fullName>
    </recommendedName>
</protein>
<dbReference type="RefSeq" id="WP_202104673.1">
    <property type="nucleotide sequence ID" value="NZ_JAERTY010000012.1"/>
</dbReference>
<name>A0ABS1R8W8_9SPHI</name>
<gene>
    <name evidence="1" type="ORF">JKG61_19585</name>
</gene>
<sequence>MSIPLIFLKNVEIACKYLGLSETDLDNLLKQYNVKYSSLKKRVSLEVAYYISKIFNRVIEDFITENFQPFALNTISIETQEYIKHNSTIKKTKKITNNINAYVVIIIKNFPKGTQFINSTITHKLPPDLNLETSIDWTSGILKGLVKNTKTFMKPENDTTQKSPGEAIYELKKEVPELVISKAIKKVDAHWLKEFEEKNKKK</sequence>
<proteinExistence type="predicted"/>
<comment type="caution">
    <text evidence="1">The sequence shown here is derived from an EMBL/GenBank/DDBJ whole genome shotgun (WGS) entry which is preliminary data.</text>
</comment>
<keyword evidence="2" id="KW-1185">Reference proteome</keyword>
<organism evidence="1 2">
    <name type="scientific">Sphingobacterium faecale</name>
    <dbReference type="NCBI Taxonomy" id="2803775"/>
    <lineage>
        <taxon>Bacteria</taxon>
        <taxon>Pseudomonadati</taxon>
        <taxon>Bacteroidota</taxon>
        <taxon>Sphingobacteriia</taxon>
        <taxon>Sphingobacteriales</taxon>
        <taxon>Sphingobacteriaceae</taxon>
        <taxon>Sphingobacterium</taxon>
    </lineage>
</organism>
<dbReference type="Proteomes" id="UP000625283">
    <property type="component" value="Unassembled WGS sequence"/>
</dbReference>
<accession>A0ABS1R8W8</accession>
<reference evidence="1 2" key="1">
    <citation type="submission" date="2021-01" db="EMBL/GenBank/DDBJ databases">
        <title>C459-1 draft genome sequence.</title>
        <authorList>
            <person name="Zhang X.-F."/>
        </authorList>
    </citation>
    <scope>NUCLEOTIDE SEQUENCE [LARGE SCALE GENOMIC DNA]</scope>
    <source>
        <strain evidence="2">C459-1</strain>
    </source>
</reference>
<evidence type="ECO:0000313" key="1">
    <source>
        <dbReference type="EMBL" id="MBL1410970.1"/>
    </source>
</evidence>
<evidence type="ECO:0000313" key="2">
    <source>
        <dbReference type="Proteomes" id="UP000625283"/>
    </source>
</evidence>